<keyword evidence="1" id="KW-0489">Methyltransferase</keyword>
<evidence type="ECO:0000313" key="2">
    <source>
        <dbReference type="Proteomes" id="UP000254640"/>
    </source>
</evidence>
<organism evidence="1 2">
    <name type="scientific">Enterobacter agglomerans</name>
    <name type="common">Erwinia herbicola</name>
    <name type="synonym">Pantoea agglomerans</name>
    <dbReference type="NCBI Taxonomy" id="549"/>
    <lineage>
        <taxon>Bacteria</taxon>
        <taxon>Pseudomonadati</taxon>
        <taxon>Pseudomonadota</taxon>
        <taxon>Gammaproteobacteria</taxon>
        <taxon>Enterobacterales</taxon>
        <taxon>Erwiniaceae</taxon>
        <taxon>Pantoea</taxon>
        <taxon>Pantoea agglomerans group</taxon>
    </lineage>
</organism>
<dbReference type="SUPFAM" id="SSF53335">
    <property type="entry name" value="S-adenosyl-L-methionine-dependent methyltransferases"/>
    <property type="match status" value="1"/>
</dbReference>
<keyword evidence="1" id="KW-0808">Transferase</keyword>
<gene>
    <name evidence="1" type="primary">bioC_2</name>
    <name evidence="1" type="ORF">NCTC9381_03718</name>
</gene>
<accession>A0A379AIX6</accession>
<dbReference type="GO" id="GO:0102130">
    <property type="term" value="F:malonyl-CoA methyltransferase activity"/>
    <property type="evidence" value="ECO:0007669"/>
    <property type="project" value="UniProtKB-EC"/>
</dbReference>
<dbReference type="Proteomes" id="UP000254640">
    <property type="component" value="Unassembled WGS sequence"/>
</dbReference>
<protein>
    <submittedName>
        <fullName evidence="1">Malonyl-CoA O-methyltransferase BioC</fullName>
        <ecNumber evidence="1">2.1.1.197</ecNumber>
    </submittedName>
</protein>
<name>A0A379AIX6_ENTAG</name>
<dbReference type="Gene3D" id="3.40.50.150">
    <property type="entry name" value="Vaccinia Virus protein VP39"/>
    <property type="match status" value="1"/>
</dbReference>
<keyword evidence="2" id="KW-1185">Reference proteome</keyword>
<sequence>MTLRVDKQAVARAFGRAASHYDAHAALQRLSGDALLAQAPAQSGLQLLDAGCGTGWVQQAVARTWQTGNGSGSLSADAATGAGQ</sequence>
<evidence type="ECO:0000313" key="1">
    <source>
        <dbReference type="EMBL" id="SUB17787.1"/>
    </source>
</evidence>
<proteinExistence type="predicted"/>
<dbReference type="EMBL" id="UGSO01000001">
    <property type="protein sequence ID" value="SUB17787.1"/>
    <property type="molecule type" value="Genomic_DNA"/>
</dbReference>
<dbReference type="InterPro" id="IPR029063">
    <property type="entry name" value="SAM-dependent_MTases_sf"/>
</dbReference>
<reference evidence="1 2" key="1">
    <citation type="submission" date="2018-06" db="EMBL/GenBank/DDBJ databases">
        <authorList>
            <consortium name="Pathogen Informatics"/>
            <person name="Doyle S."/>
        </authorList>
    </citation>
    <scope>NUCLEOTIDE SEQUENCE [LARGE SCALE GENOMIC DNA]</scope>
    <source>
        <strain evidence="1 2">NCTC9381</strain>
    </source>
</reference>
<dbReference type="EC" id="2.1.1.197" evidence="1"/>
<dbReference type="AlphaFoldDB" id="A0A379AIX6"/>
<dbReference type="GO" id="GO:0032259">
    <property type="term" value="P:methylation"/>
    <property type="evidence" value="ECO:0007669"/>
    <property type="project" value="UniProtKB-KW"/>
</dbReference>